<comment type="similarity">
    <text evidence="1">Belongs to the 'phage' integrase family.</text>
</comment>
<accession>A0A7X8YIM1</accession>
<evidence type="ECO:0000256" key="2">
    <source>
        <dbReference type="ARBA" id="ARBA00022908"/>
    </source>
</evidence>
<dbReference type="CDD" id="cd00801">
    <property type="entry name" value="INT_P4_C"/>
    <property type="match status" value="1"/>
</dbReference>
<evidence type="ECO:0000256" key="1">
    <source>
        <dbReference type="ARBA" id="ARBA00008857"/>
    </source>
</evidence>
<keyword evidence="2" id="KW-0229">DNA integration</keyword>
<dbReference type="AlphaFoldDB" id="A0A7X8YIM1"/>
<dbReference type="PROSITE" id="PS51898">
    <property type="entry name" value="TYR_RECOMBINASE"/>
    <property type="match status" value="1"/>
</dbReference>
<dbReference type="InterPro" id="IPR050808">
    <property type="entry name" value="Phage_Integrase"/>
</dbReference>
<evidence type="ECO:0000256" key="3">
    <source>
        <dbReference type="ARBA" id="ARBA00023125"/>
    </source>
</evidence>
<dbReference type="PANTHER" id="PTHR30629:SF6">
    <property type="entry name" value="PROPHAGE INTEGRASE INTA-RELATED"/>
    <property type="match status" value="1"/>
</dbReference>
<dbReference type="InterPro" id="IPR010998">
    <property type="entry name" value="Integrase_recombinase_N"/>
</dbReference>
<dbReference type="EMBL" id="JABAIK010000028">
    <property type="protein sequence ID" value="NLS14770.1"/>
    <property type="molecule type" value="Genomic_DNA"/>
</dbReference>
<keyword evidence="3" id="KW-0238">DNA-binding</keyword>
<keyword evidence="4" id="KW-0233">DNA recombination</keyword>
<evidence type="ECO:0000256" key="4">
    <source>
        <dbReference type="ARBA" id="ARBA00023172"/>
    </source>
</evidence>
<evidence type="ECO:0000313" key="6">
    <source>
        <dbReference type="EMBL" id="NLS14770.1"/>
    </source>
</evidence>
<dbReference type="SUPFAM" id="SSF56349">
    <property type="entry name" value="DNA breaking-rejoining enzymes"/>
    <property type="match status" value="1"/>
</dbReference>
<dbReference type="RefSeq" id="WP_168837847.1">
    <property type="nucleotide sequence ID" value="NZ_JABAIK010000028.1"/>
</dbReference>
<dbReference type="Gene3D" id="1.10.443.10">
    <property type="entry name" value="Intergrase catalytic core"/>
    <property type="match status" value="1"/>
</dbReference>
<dbReference type="InterPro" id="IPR002104">
    <property type="entry name" value="Integrase_catalytic"/>
</dbReference>
<evidence type="ECO:0000313" key="7">
    <source>
        <dbReference type="Proteomes" id="UP000535589"/>
    </source>
</evidence>
<proteinExistence type="inferred from homology"/>
<dbReference type="Gene3D" id="1.10.150.130">
    <property type="match status" value="1"/>
</dbReference>
<organism evidence="6 7">
    <name type="scientific">Vibrio agarilyticus</name>
    <dbReference type="NCBI Taxonomy" id="2726741"/>
    <lineage>
        <taxon>Bacteria</taxon>
        <taxon>Pseudomonadati</taxon>
        <taxon>Pseudomonadota</taxon>
        <taxon>Gammaproteobacteria</taxon>
        <taxon>Vibrionales</taxon>
        <taxon>Vibrionaceae</taxon>
        <taxon>Vibrio</taxon>
    </lineage>
</organism>
<reference evidence="6 7" key="1">
    <citation type="submission" date="2020-04" db="EMBL/GenBank/DDBJ databases">
        <title>Vibrio sp. SM6, a novel species isolated from seawater.</title>
        <authorList>
            <person name="Wang X."/>
        </authorList>
    </citation>
    <scope>NUCLEOTIDE SEQUENCE [LARGE SCALE GENOMIC DNA]</scope>
    <source>
        <strain evidence="6 7">SM6</strain>
    </source>
</reference>
<feature type="domain" description="Tyr recombinase" evidence="5">
    <location>
        <begin position="223"/>
        <end position="407"/>
    </location>
</feature>
<protein>
    <submittedName>
        <fullName evidence="6">Site-specific integrase</fullName>
    </submittedName>
</protein>
<dbReference type="GO" id="GO:0003677">
    <property type="term" value="F:DNA binding"/>
    <property type="evidence" value="ECO:0007669"/>
    <property type="project" value="UniProtKB-KW"/>
</dbReference>
<keyword evidence="7" id="KW-1185">Reference proteome</keyword>
<dbReference type="Proteomes" id="UP000535589">
    <property type="component" value="Unassembled WGS sequence"/>
</dbReference>
<sequence>MKKKLIKKCELLDSVINRFKKDENVHELNFTNLPLKLRFNAARDRGSWLLVFRKSVEVVGHNGEVSTKRKEVWRKVGSWPLLSAKNMKEQLPAISANVAAGQNLKTVNADHFETVGELLTWYYNRNEENNTISPERQTQIRCAINKQLMPLLGTLPVRAVSKINVEEKMLWVLQRDKYAIASIKAYFNILKAAFERANELGMISYNPMLEIRFKNSFPKGIPTKDGKLKPGRIPELMKLTEGEPSIAKTLVYMMLSHSTRQGETRLARWSHIDLSNMTWYLPTENIKTKDHEHTLPITDEVFEYLKSHRNFLKSKGYEGDYIFPSNLRDSKCSPISKATVCRLIKAISNSEWTSHDIRKLASTTWTERSEDHLVIKFLLNHHIPNLDRTYIQAYIEPQKREVLTRWQAFLTQEKNKTIARW</sequence>
<dbReference type="GO" id="GO:0006310">
    <property type="term" value="P:DNA recombination"/>
    <property type="evidence" value="ECO:0007669"/>
    <property type="project" value="UniProtKB-KW"/>
</dbReference>
<dbReference type="PANTHER" id="PTHR30629">
    <property type="entry name" value="PROPHAGE INTEGRASE"/>
    <property type="match status" value="1"/>
</dbReference>
<gene>
    <name evidence="6" type="ORF">HGP28_18080</name>
</gene>
<evidence type="ECO:0000259" key="5">
    <source>
        <dbReference type="PROSITE" id="PS51898"/>
    </source>
</evidence>
<dbReference type="InterPro" id="IPR013762">
    <property type="entry name" value="Integrase-like_cat_sf"/>
</dbReference>
<dbReference type="GO" id="GO:0015074">
    <property type="term" value="P:DNA integration"/>
    <property type="evidence" value="ECO:0007669"/>
    <property type="project" value="UniProtKB-KW"/>
</dbReference>
<dbReference type="Pfam" id="PF00589">
    <property type="entry name" value="Phage_integrase"/>
    <property type="match status" value="1"/>
</dbReference>
<dbReference type="InterPro" id="IPR011010">
    <property type="entry name" value="DNA_brk_join_enz"/>
</dbReference>
<comment type="caution">
    <text evidence="6">The sequence shown here is derived from an EMBL/GenBank/DDBJ whole genome shotgun (WGS) entry which is preliminary data.</text>
</comment>
<name>A0A7X8YIM1_9VIBR</name>